<protein>
    <submittedName>
        <fullName evidence="3">Putative DNA-binding transcriptional regulator YafY</fullName>
    </submittedName>
</protein>
<name>A0A7W8XM62_9HYPH</name>
<reference evidence="3 4" key="1">
    <citation type="submission" date="2020-08" db="EMBL/GenBank/DDBJ databases">
        <title>Genomic Encyclopedia of Type Strains, Phase IV (KMG-V): Genome sequencing to study the core and pangenomes of soil and plant-associated prokaryotes.</title>
        <authorList>
            <person name="Whitman W."/>
        </authorList>
    </citation>
    <scope>NUCLEOTIDE SEQUENCE [LARGE SCALE GENOMIC DNA]</scope>
    <source>
        <strain evidence="3 4">SEMIA 4064</strain>
    </source>
</reference>
<dbReference type="PANTHER" id="PTHR34580">
    <property type="match status" value="1"/>
</dbReference>
<accession>A0A7W8XM62</accession>
<dbReference type="SUPFAM" id="SSF46785">
    <property type="entry name" value="Winged helix' DNA-binding domain"/>
    <property type="match status" value="1"/>
</dbReference>
<evidence type="ECO:0000259" key="2">
    <source>
        <dbReference type="Pfam" id="PF13280"/>
    </source>
</evidence>
<evidence type="ECO:0000313" key="4">
    <source>
        <dbReference type="Proteomes" id="UP000549882"/>
    </source>
</evidence>
<keyword evidence="4" id="KW-1185">Reference proteome</keyword>
<evidence type="ECO:0000313" key="3">
    <source>
        <dbReference type="EMBL" id="MBB5571947.1"/>
    </source>
</evidence>
<organism evidence="3 4">
    <name type="scientific">Rhizobium paranaense</name>
    <dbReference type="NCBI Taxonomy" id="1650438"/>
    <lineage>
        <taxon>Bacteria</taxon>
        <taxon>Pseudomonadati</taxon>
        <taxon>Pseudomonadota</taxon>
        <taxon>Alphaproteobacteria</taxon>
        <taxon>Hyphomicrobiales</taxon>
        <taxon>Rhizobiaceae</taxon>
        <taxon>Rhizobium/Agrobacterium group</taxon>
        <taxon>Rhizobium</taxon>
    </lineage>
</organism>
<dbReference type="PANTHER" id="PTHR34580:SF3">
    <property type="entry name" value="PROTEIN PAFB"/>
    <property type="match status" value="1"/>
</dbReference>
<comment type="caution">
    <text evidence="3">The sequence shown here is derived from an EMBL/GenBank/DDBJ whole genome shotgun (WGS) entry which is preliminary data.</text>
</comment>
<dbReference type="InterPro" id="IPR026881">
    <property type="entry name" value="WYL_dom"/>
</dbReference>
<dbReference type="RefSeq" id="WP_107107536.1">
    <property type="nucleotide sequence ID" value="NZ_JACHBI010000001.1"/>
</dbReference>
<dbReference type="Pfam" id="PF08279">
    <property type="entry name" value="HTH_11"/>
    <property type="match status" value="1"/>
</dbReference>
<dbReference type="PROSITE" id="PS52050">
    <property type="entry name" value="WYL"/>
    <property type="match status" value="1"/>
</dbReference>
<sequence>MRRADRLFQIIQILRRSTRPVTAADIAQELEVSKRTVYRDIGDLIGQRVPISGEAGFGYLLDSAYDMPPLMLTPDEIEAVILGAQWVAGHSDTLIANAARDVIVKIAAAVPENLRPFIDEPSIGVKPGVRPPTEIIDVADIREAIRQRRKLALSYQAENGEITERIVWPVILGYAESHRMLVAWCELRQDFRHFRCDRMTRAILCDETIGLRPGELRRKWQQWRAEQFELLQTRDQAIMNAKANGLSR</sequence>
<dbReference type="Gene3D" id="1.10.10.10">
    <property type="entry name" value="Winged helix-like DNA-binding domain superfamily/Winged helix DNA-binding domain"/>
    <property type="match status" value="1"/>
</dbReference>
<feature type="domain" description="Helix-turn-helix type 11" evidence="1">
    <location>
        <begin position="6"/>
        <end position="59"/>
    </location>
</feature>
<feature type="domain" description="WYL" evidence="2">
    <location>
        <begin position="139"/>
        <end position="202"/>
    </location>
</feature>
<dbReference type="Proteomes" id="UP000549882">
    <property type="component" value="Unassembled WGS sequence"/>
</dbReference>
<gene>
    <name evidence="3" type="ORF">GGD50_000523</name>
</gene>
<dbReference type="Pfam" id="PF13280">
    <property type="entry name" value="WYL"/>
    <property type="match status" value="1"/>
</dbReference>
<proteinExistence type="predicted"/>
<dbReference type="AlphaFoldDB" id="A0A7W8XM62"/>
<dbReference type="InterPro" id="IPR036390">
    <property type="entry name" value="WH_DNA-bd_sf"/>
</dbReference>
<dbReference type="InterPro" id="IPR013196">
    <property type="entry name" value="HTH_11"/>
</dbReference>
<dbReference type="GO" id="GO:0003677">
    <property type="term" value="F:DNA binding"/>
    <property type="evidence" value="ECO:0007669"/>
    <property type="project" value="UniProtKB-KW"/>
</dbReference>
<keyword evidence="3" id="KW-0238">DNA-binding</keyword>
<dbReference type="EMBL" id="JACHBI010000001">
    <property type="protein sequence ID" value="MBB5571947.1"/>
    <property type="molecule type" value="Genomic_DNA"/>
</dbReference>
<dbReference type="InterPro" id="IPR051534">
    <property type="entry name" value="CBASS_pafABC_assoc_protein"/>
</dbReference>
<dbReference type="InterPro" id="IPR036388">
    <property type="entry name" value="WH-like_DNA-bd_sf"/>
</dbReference>
<evidence type="ECO:0000259" key="1">
    <source>
        <dbReference type="Pfam" id="PF08279"/>
    </source>
</evidence>